<evidence type="ECO:0000313" key="2">
    <source>
        <dbReference type="Proteomes" id="UP001157006"/>
    </source>
</evidence>
<dbReference type="Proteomes" id="UP001157006">
    <property type="component" value="Chromosome 1L"/>
</dbReference>
<keyword evidence="2" id="KW-1185">Reference proteome</keyword>
<protein>
    <submittedName>
        <fullName evidence="1">Uncharacterized protein</fullName>
    </submittedName>
</protein>
<name>A0AAV0YRE6_VICFA</name>
<organism evidence="1 2">
    <name type="scientific">Vicia faba</name>
    <name type="common">Broad bean</name>
    <name type="synonym">Faba vulgaris</name>
    <dbReference type="NCBI Taxonomy" id="3906"/>
    <lineage>
        <taxon>Eukaryota</taxon>
        <taxon>Viridiplantae</taxon>
        <taxon>Streptophyta</taxon>
        <taxon>Embryophyta</taxon>
        <taxon>Tracheophyta</taxon>
        <taxon>Spermatophyta</taxon>
        <taxon>Magnoliopsida</taxon>
        <taxon>eudicotyledons</taxon>
        <taxon>Gunneridae</taxon>
        <taxon>Pentapetalae</taxon>
        <taxon>rosids</taxon>
        <taxon>fabids</taxon>
        <taxon>Fabales</taxon>
        <taxon>Fabaceae</taxon>
        <taxon>Papilionoideae</taxon>
        <taxon>50 kb inversion clade</taxon>
        <taxon>NPAAA clade</taxon>
        <taxon>Hologalegina</taxon>
        <taxon>IRL clade</taxon>
        <taxon>Fabeae</taxon>
        <taxon>Vicia</taxon>
    </lineage>
</organism>
<evidence type="ECO:0000313" key="1">
    <source>
        <dbReference type="EMBL" id="CAI8586950.1"/>
    </source>
</evidence>
<proteinExistence type="predicted"/>
<reference evidence="1 2" key="1">
    <citation type="submission" date="2023-01" db="EMBL/GenBank/DDBJ databases">
        <authorList>
            <person name="Kreplak J."/>
        </authorList>
    </citation>
    <scope>NUCLEOTIDE SEQUENCE [LARGE SCALE GENOMIC DNA]</scope>
</reference>
<dbReference type="AlphaFoldDB" id="A0AAV0YRE6"/>
<dbReference type="PANTHER" id="PTHR35317">
    <property type="entry name" value="OS04G0629600 PROTEIN"/>
    <property type="match status" value="1"/>
</dbReference>
<sequence length="113" mass="12997">MEDSESISDFFTRIMKLVNQIKTYGETLTTIVFVLKILRSLAQKFEHVVVAIEESKDMSTLSNEEFQGTLESYEQRMDERAAGKLKSDMTLHAQLDKDKKGKEKWFDNKGRGG</sequence>
<accession>A0AAV0YRE6</accession>
<gene>
    <name evidence="1" type="ORF">VFH_I277680</name>
</gene>
<dbReference type="Pfam" id="PF14223">
    <property type="entry name" value="Retrotran_gag_2"/>
    <property type="match status" value="1"/>
</dbReference>
<dbReference type="PANTHER" id="PTHR35317:SF23">
    <property type="entry name" value="OS04G0629600 PROTEIN"/>
    <property type="match status" value="1"/>
</dbReference>
<dbReference type="EMBL" id="OX451736">
    <property type="protein sequence ID" value="CAI8586950.1"/>
    <property type="molecule type" value="Genomic_DNA"/>
</dbReference>